<dbReference type="Pfam" id="PF00571">
    <property type="entry name" value="CBS"/>
    <property type="match status" value="2"/>
</dbReference>
<keyword evidence="5" id="KW-1185">Reference proteome</keyword>
<dbReference type="Proteomes" id="UP000006265">
    <property type="component" value="Unassembled WGS sequence"/>
</dbReference>
<evidence type="ECO:0000256" key="1">
    <source>
        <dbReference type="ARBA" id="ARBA00023122"/>
    </source>
</evidence>
<dbReference type="SUPFAM" id="SSF54631">
    <property type="entry name" value="CBS-domain pair"/>
    <property type="match status" value="1"/>
</dbReference>
<dbReference type="Gene3D" id="3.10.580.10">
    <property type="entry name" value="CBS-domain"/>
    <property type="match status" value="1"/>
</dbReference>
<dbReference type="STRING" id="1122247.GCA_000379865_00275"/>
<evidence type="ECO:0000259" key="3">
    <source>
        <dbReference type="PROSITE" id="PS51371"/>
    </source>
</evidence>
<dbReference type="Gene3D" id="1.10.490.110">
    <property type="entry name" value="Uncharacterized conserved protein DUF2267"/>
    <property type="match status" value="1"/>
</dbReference>
<name>K5BJU8_MYCHD</name>
<dbReference type="PANTHER" id="PTHR43080">
    <property type="entry name" value="CBS DOMAIN-CONTAINING PROTEIN CBSX3, MITOCHONDRIAL"/>
    <property type="match status" value="1"/>
</dbReference>
<reference evidence="4 5" key="1">
    <citation type="journal article" date="2012" name="J. Bacteriol.">
        <title>Genome sequence of Mycobacterium hassiacum DSM 44199, a rare source of heat-stable mycobacterial proteins.</title>
        <authorList>
            <person name="Tiago I."/>
            <person name="Maranha A."/>
            <person name="Mendes V."/>
            <person name="Alarico S."/>
            <person name="Moynihan P.J."/>
            <person name="Clarke A.J."/>
            <person name="Macedo-Ribeiro S."/>
            <person name="Pereira P.J."/>
            <person name="Empadinhas N."/>
        </authorList>
    </citation>
    <scope>NUCLEOTIDE SEQUENCE [LARGE SCALE GENOMIC DNA]</scope>
    <source>
        <strain evidence="5">DSM 44199 / CIP 105218 / JCM 12690 / 3849</strain>
    </source>
</reference>
<evidence type="ECO:0000313" key="4">
    <source>
        <dbReference type="EMBL" id="EKF23739.1"/>
    </source>
</evidence>
<dbReference type="InterPro" id="IPR046342">
    <property type="entry name" value="CBS_dom_sf"/>
</dbReference>
<sequence length="272" mass="29105">MVLNPNDTVLEAARAIEANRIGAVAVQKDRRLVGIATDRDLTVRALGRGLDPSSTTISEVMTPSPLTLSPRDSVDDAIRLMKERNIRRIPLVEDGRIVGMVTLDDLILEEAAPLEELAAVVEAQIGEGGPADSDRLPSRRRSMVRAEATLQRLVKQVQEEADLDDADQARAALDAVLSGLVRRLTAGEALDFIAQLPSLLQPRLRALPPGPDKTVTRGSIEADLVARLGIDESRAARVFVAVATTVLGSVSPGEAEQVISQLPEDLQKALAA</sequence>
<comment type="caution">
    <text evidence="4">The sequence shown here is derived from an EMBL/GenBank/DDBJ whole genome shotgun (WGS) entry which is preliminary data.</text>
</comment>
<dbReference type="InterPro" id="IPR038282">
    <property type="entry name" value="DUF2267_sf"/>
</dbReference>
<dbReference type="eggNOG" id="COG5502">
    <property type="taxonomic scope" value="Bacteria"/>
</dbReference>
<dbReference type="EMBL" id="AMRA01000055">
    <property type="protein sequence ID" value="EKF23739.1"/>
    <property type="molecule type" value="Genomic_DNA"/>
</dbReference>
<dbReference type="SMART" id="SM00116">
    <property type="entry name" value="CBS"/>
    <property type="match status" value="2"/>
</dbReference>
<dbReference type="eggNOG" id="COG2905">
    <property type="taxonomic scope" value="Bacteria"/>
</dbReference>
<dbReference type="InterPro" id="IPR051257">
    <property type="entry name" value="Diverse_CBS-Domain"/>
</dbReference>
<dbReference type="InterPro" id="IPR018727">
    <property type="entry name" value="DUF2267"/>
</dbReference>
<proteinExistence type="predicted"/>
<feature type="domain" description="CBS" evidence="3">
    <location>
        <begin position="1"/>
        <end position="53"/>
    </location>
</feature>
<dbReference type="Pfam" id="PF10025">
    <property type="entry name" value="DUF2267"/>
    <property type="match status" value="1"/>
</dbReference>
<dbReference type="PROSITE" id="PS51371">
    <property type="entry name" value="CBS"/>
    <property type="match status" value="2"/>
</dbReference>
<dbReference type="OrthoDB" id="9789996at2"/>
<keyword evidence="1 2" id="KW-0129">CBS domain</keyword>
<dbReference type="PANTHER" id="PTHR43080:SF2">
    <property type="entry name" value="CBS DOMAIN-CONTAINING PROTEIN"/>
    <property type="match status" value="1"/>
</dbReference>
<evidence type="ECO:0000256" key="2">
    <source>
        <dbReference type="PROSITE-ProRule" id="PRU00703"/>
    </source>
</evidence>
<accession>K5BJU8</accession>
<organism evidence="4 5">
    <name type="scientific">Mycolicibacterium hassiacum (strain DSM 44199 / CIP 105218 / JCM 12690 / 3849)</name>
    <name type="common">Mycobacterium hassiacum</name>
    <dbReference type="NCBI Taxonomy" id="1122247"/>
    <lineage>
        <taxon>Bacteria</taxon>
        <taxon>Bacillati</taxon>
        <taxon>Actinomycetota</taxon>
        <taxon>Actinomycetes</taxon>
        <taxon>Mycobacteriales</taxon>
        <taxon>Mycobacteriaceae</taxon>
        <taxon>Mycolicibacterium</taxon>
    </lineage>
</organism>
<evidence type="ECO:0000313" key="5">
    <source>
        <dbReference type="Proteomes" id="UP000006265"/>
    </source>
</evidence>
<dbReference type="AlphaFoldDB" id="K5BJU8"/>
<protein>
    <submittedName>
        <fullName evidence="4">CBS domain protein</fullName>
    </submittedName>
</protein>
<dbReference type="InterPro" id="IPR000644">
    <property type="entry name" value="CBS_dom"/>
</dbReference>
<gene>
    <name evidence="4" type="ORF">C731_2267</name>
</gene>
<dbReference type="PATRIC" id="fig|1122247.3.peg.2182"/>
<feature type="domain" description="CBS" evidence="3">
    <location>
        <begin position="61"/>
        <end position="116"/>
    </location>
</feature>